<organism evidence="2 3">
    <name type="scientific">Phytophthora boehmeriae</name>
    <dbReference type="NCBI Taxonomy" id="109152"/>
    <lineage>
        <taxon>Eukaryota</taxon>
        <taxon>Sar</taxon>
        <taxon>Stramenopiles</taxon>
        <taxon>Oomycota</taxon>
        <taxon>Peronosporomycetes</taxon>
        <taxon>Peronosporales</taxon>
        <taxon>Peronosporaceae</taxon>
        <taxon>Phytophthora</taxon>
    </lineage>
</organism>
<dbReference type="Proteomes" id="UP000693981">
    <property type="component" value="Unassembled WGS sequence"/>
</dbReference>
<dbReference type="AlphaFoldDB" id="A0A8T1X1U1"/>
<protein>
    <submittedName>
        <fullName evidence="2">Uncharacterized protein</fullName>
    </submittedName>
</protein>
<reference evidence="2" key="1">
    <citation type="submission" date="2021-02" db="EMBL/GenBank/DDBJ databases">
        <authorList>
            <person name="Palmer J.M."/>
        </authorList>
    </citation>
    <scope>NUCLEOTIDE SEQUENCE</scope>
    <source>
        <strain evidence="2">SCRP23</strain>
    </source>
</reference>
<sequence length="376" mass="42521">METQAALSEVIEISSDESDDEQKTENHWTESLPWSSVVTRLLALAKDRDLPNKTHEISVLLQELHIPPSIDVCCALQDACEELGRLMEVFEGRARRSKANEALAVVLCEVLSLAQTLPVGIKTCMEQDVDLTDPMQDMLLLMDKWSNLLAEIRATSDGRQRALNRTMAWLEAMIAQCKSKLRDIEEVMKVEADKQYQHQWQTLAMLKRQKREVTHRSLLFKAVLRLACVVAQQASAYQSIKNESSSAVNKLGIFSNDVLHFMNGYCDELQDIMYPSQYRDEFFDGTTPSTEGEDSGHLSVDPSKRRVELLDFITRLELFWSVHKTQLPPPVLEVVSQSFIALVKANMKTACPITSAVDRVSEELWATYDILKGLGT</sequence>
<gene>
    <name evidence="2" type="ORF">PHYBOEH_007135</name>
</gene>
<evidence type="ECO:0000313" key="2">
    <source>
        <dbReference type="EMBL" id="KAG7400067.1"/>
    </source>
</evidence>
<keyword evidence="3" id="KW-1185">Reference proteome</keyword>
<dbReference type="OrthoDB" id="128915at2759"/>
<name>A0A8T1X1U1_9STRA</name>
<feature type="region of interest" description="Disordered" evidence="1">
    <location>
        <begin position="1"/>
        <end position="28"/>
    </location>
</feature>
<evidence type="ECO:0000313" key="3">
    <source>
        <dbReference type="Proteomes" id="UP000693981"/>
    </source>
</evidence>
<proteinExistence type="predicted"/>
<accession>A0A8T1X1U1</accession>
<comment type="caution">
    <text evidence="2">The sequence shown here is derived from an EMBL/GenBank/DDBJ whole genome shotgun (WGS) entry which is preliminary data.</text>
</comment>
<dbReference type="EMBL" id="JAGDFL010000039">
    <property type="protein sequence ID" value="KAG7400067.1"/>
    <property type="molecule type" value="Genomic_DNA"/>
</dbReference>
<evidence type="ECO:0000256" key="1">
    <source>
        <dbReference type="SAM" id="MobiDB-lite"/>
    </source>
</evidence>